<protein>
    <submittedName>
        <fullName evidence="2">Uncharacterized protein</fullName>
    </submittedName>
</protein>
<dbReference type="Proteomes" id="UP000660729">
    <property type="component" value="Unassembled WGS sequence"/>
</dbReference>
<reference evidence="2" key="1">
    <citation type="submission" date="2020-04" db="EMBL/GenBank/DDBJ databases">
        <title>Draft genome resource of the tomato pathogen Pseudocercospora fuligena.</title>
        <authorList>
            <person name="Zaccaron A."/>
        </authorList>
    </citation>
    <scope>NUCLEOTIDE SEQUENCE</scope>
    <source>
        <strain evidence="2">PF001</strain>
    </source>
</reference>
<organism evidence="2 3">
    <name type="scientific">Pseudocercospora fuligena</name>
    <dbReference type="NCBI Taxonomy" id="685502"/>
    <lineage>
        <taxon>Eukaryota</taxon>
        <taxon>Fungi</taxon>
        <taxon>Dikarya</taxon>
        <taxon>Ascomycota</taxon>
        <taxon>Pezizomycotina</taxon>
        <taxon>Dothideomycetes</taxon>
        <taxon>Dothideomycetidae</taxon>
        <taxon>Mycosphaerellales</taxon>
        <taxon>Mycosphaerellaceae</taxon>
        <taxon>Pseudocercospora</taxon>
    </lineage>
</organism>
<evidence type="ECO:0000313" key="2">
    <source>
        <dbReference type="EMBL" id="KAF7193243.1"/>
    </source>
</evidence>
<comment type="caution">
    <text evidence="2">The sequence shown here is derived from an EMBL/GenBank/DDBJ whole genome shotgun (WGS) entry which is preliminary data.</text>
</comment>
<dbReference type="EMBL" id="JABCIY010000091">
    <property type="protein sequence ID" value="KAF7193243.1"/>
    <property type="molecule type" value="Genomic_DNA"/>
</dbReference>
<evidence type="ECO:0000256" key="1">
    <source>
        <dbReference type="SAM" id="MobiDB-lite"/>
    </source>
</evidence>
<feature type="region of interest" description="Disordered" evidence="1">
    <location>
        <begin position="1"/>
        <end position="42"/>
    </location>
</feature>
<sequence length="149" mass="16190">MMERATSSPLALPFHTTPLSTQSHSPNSRTSTQHTQVTTNLGEAQKMTLPPAVAVPPVAKAITTAKIKETALTTAIGTGGGELMKDVYKGGKRILKGGPSKHEREMNERIDRLEARQDAIVEQRLRDEEEGFYSDSVASASVYSTDTDY</sequence>
<dbReference type="AlphaFoldDB" id="A0A8H6VI37"/>
<gene>
    <name evidence="2" type="ORF">HII31_05469</name>
</gene>
<keyword evidence="3" id="KW-1185">Reference proteome</keyword>
<name>A0A8H6VI37_9PEZI</name>
<proteinExistence type="predicted"/>
<accession>A0A8H6VI37</accession>
<feature type="compositionally biased region" description="Polar residues" evidence="1">
    <location>
        <begin position="17"/>
        <end position="42"/>
    </location>
</feature>
<evidence type="ECO:0000313" key="3">
    <source>
        <dbReference type="Proteomes" id="UP000660729"/>
    </source>
</evidence>